<dbReference type="Proteomes" id="UP000886848">
    <property type="component" value="Chromosome"/>
</dbReference>
<evidence type="ECO:0000313" key="1">
    <source>
        <dbReference type="EMBL" id="QXH66794.1"/>
    </source>
</evidence>
<reference evidence="1" key="1">
    <citation type="journal article" date="2021" name="Microorganisms">
        <title>The Ever-Expanding Pseudomonas Genus: Description of 43 New Species and Partition of the Pseudomonas putida Group.</title>
        <authorList>
            <person name="Girard L."/>
            <person name="Lood C."/>
            <person name="Hofte M."/>
            <person name="Vandamme P."/>
            <person name="Rokni-Zadeh H."/>
            <person name="van Noort V."/>
            <person name="Lavigne R."/>
            <person name="De Mot R."/>
        </authorList>
    </citation>
    <scope>NUCLEOTIDE SEQUENCE</scope>
    <source>
        <strain evidence="1">SWRI132</strain>
    </source>
</reference>
<gene>
    <name evidence="1" type="ORF">KSS96_24905</name>
</gene>
<name>A0ABX8NYU7_9PSED</name>
<dbReference type="InterPro" id="IPR031832">
    <property type="entry name" value="DUF4747"/>
</dbReference>
<organism evidence="1 2">
    <name type="scientific">Pseudomonas asgharzadehiana</name>
    <dbReference type="NCBI Taxonomy" id="2842349"/>
    <lineage>
        <taxon>Bacteria</taxon>
        <taxon>Pseudomonadati</taxon>
        <taxon>Pseudomonadota</taxon>
        <taxon>Gammaproteobacteria</taxon>
        <taxon>Pseudomonadales</taxon>
        <taxon>Pseudomonadaceae</taxon>
        <taxon>Pseudomonas</taxon>
    </lineage>
</organism>
<dbReference type="RefSeq" id="WP_146477824.1">
    <property type="nucleotide sequence ID" value="NZ_CP077079.1"/>
</dbReference>
<evidence type="ECO:0000313" key="2">
    <source>
        <dbReference type="Proteomes" id="UP000886848"/>
    </source>
</evidence>
<proteinExistence type="predicted"/>
<protein>
    <submittedName>
        <fullName evidence="1">DUF4747 family protein</fullName>
    </submittedName>
</protein>
<dbReference type="EMBL" id="CP077079">
    <property type="protein sequence ID" value="QXH66794.1"/>
    <property type="molecule type" value="Genomic_DNA"/>
</dbReference>
<sequence length="300" mass="33892">MASFIVYNIQLLPANTKSTKEVGVEGYKKLFEALHERTVQAFKKKKLTDMSYVLASDTYFAPRSTICDDVIAYGEWIKYHKSDSVEDLYSNTTLFQAAKGTFPVANRVSFDYVFDYESHRMAISESGGRLPKPSVCNEALEEIFSKFALEVFPRHVLKINLVSDPTELESVLRNAEGFKAVSTTLTFPNGHRLGKQLQELKNKNVHHLRVEASTESKDSAMPSLPDFLKEMVEASVHYGKTSLSYILEAGGRLHRYTSSKYPLKIQVRAKKNEQPAQIRLRIMQALRQLGRAAEGEGDDI</sequence>
<accession>A0ABX8NYU7</accession>
<keyword evidence="2" id="KW-1185">Reference proteome</keyword>
<dbReference type="Pfam" id="PF15931">
    <property type="entry name" value="DUF4747"/>
    <property type="match status" value="1"/>
</dbReference>